<evidence type="ECO:0000313" key="3">
    <source>
        <dbReference type="Proteomes" id="UP000004382"/>
    </source>
</evidence>
<evidence type="ECO:0000313" key="2">
    <source>
        <dbReference type="EMBL" id="EHP84005.1"/>
    </source>
</evidence>
<name>H1KTP0_METEX</name>
<feature type="region of interest" description="Disordered" evidence="1">
    <location>
        <begin position="79"/>
        <end position="102"/>
    </location>
</feature>
<feature type="compositionally biased region" description="Low complexity" evidence="1">
    <location>
        <begin position="92"/>
        <end position="102"/>
    </location>
</feature>
<dbReference type="RefSeq" id="WP_003606478.1">
    <property type="nucleotide sequence ID" value="NZ_AGJK01000341.1"/>
</dbReference>
<proteinExistence type="predicted"/>
<accession>H1KTP0</accession>
<organism evidence="2 3">
    <name type="scientific">Methylorubrum extorquens DSM 13060</name>
    <dbReference type="NCBI Taxonomy" id="882800"/>
    <lineage>
        <taxon>Bacteria</taxon>
        <taxon>Pseudomonadati</taxon>
        <taxon>Pseudomonadota</taxon>
        <taxon>Alphaproteobacteria</taxon>
        <taxon>Hyphomicrobiales</taxon>
        <taxon>Methylobacteriaceae</taxon>
        <taxon>Methylorubrum</taxon>
    </lineage>
</organism>
<evidence type="ECO:0000256" key="1">
    <source>
        <dbReference type="SAM" id="MobiDB-lite"/>
    </source>
</evidence>
<reference evidence="2 3" key="1">
    <citation type="submission" date="2011-09" db="EMBL/GenBank/DDBJ databases">
        <title>The draft genome of Methylobacterium extorquens DSM 13060.</title>
        <authorList>
            <consortium name="US DOE Joint Genome Institute (JGI-PGF)"/>
            <person name="Lucas S."/>
            <person name="Han J."/>
            <person name="Lapidus A."/>
            <person name="Cheng J.-F."/>
            <person name="Goodwin L."/>
            <person name="Pitluck S."/>
            <person name="Peters L."/>
            <person name="Land M.L."/>
            <person name="Hauser L."/>
            <person name="Koskimaki J."/>
            <person name="Halonen O."/>
            <person name="Pirttila A."/>
            <person name="Frank C."/>
            <person name="Woyke T.J."/>
        </authorList>
    </citation>
    <scope>NUCLEOTIDE SEQUENCE [LARGE SCALE GENOMIC DNA]</scope>
    <source>
        <strain evidence="2 3">DSM 13060</strain>
    </source>
</reference>
<sequence length="188" mass="21005">MKLVQRRTNVATRPHRVNEFWKLYDMDQIARQKISIFVFAIASMISASKTGEESYSRPRITTVKENIVRTMDLQRHKSKKMIAQPTADYTRETSTSGETSGSNARTVNGIVLRTIAERPNRTFDVLDGSAIRDGVDHPLSNNYNMLKGAQVDYPAAGSLIDQIDGYAIQRTVERARLAGGGTVLVPYL</sequence>
<dbReference type="Proteomes" id="UP000004382">
    <property type="component" value="Unassembled WGS sequence"/>
</dbReference>
<gene>
    <name evidence="2" type="ORF">MetexDRAFT_6003</name>
</gene>
<protein>
    <submittedName>
        <fullName evidence="2">Uncharacterized protein</fullName>
    </submittedName>
</protein>
<dbReference type="AlphaFoldDB" id="H1KTP0"/>
<comment type="caution">
    <text evidence="2">The sequence shown here is derived from an EMBL/GenBank/DDBJ whole genome shotgun (WGS) entry which is preliminary data.</text>
</comment>
<dbReference type="EMBL" id="AGJK01000341">
    <property type="protein sequence ID" value="EHP84005.1"/>
    <property type="molecule type" value="Genomic_DNA"/>
</dbReference>